<dbReference type="PANTHER" id="PTHR43649:SF33">
    <property type="entry name" value="POLYGALACTURONAN_RHAMNOGALACTURONAN-BINDING PROTEIN YTCQ"/>
    <property type="match status" value="1"/>
</dbReference>
<accession>A0A366XVA0</accession>
<dbReference type="EMBL" id="QOCW01000008">
    <property type="protein sequence ID" value="RBW69827.1"/>
    <property type="molecule type" value="Genomic_DNA"/>
</dbReference>
<dbReference type="PROSITE" id="PS51257">
    <property type="entry name" value="PROKAR_LIPOPROTEIN"/>
    <property type="match status" value="1"/>
</dbReference>
<evidence type="ECO:0000256" key="1">
    <source>
        <dbReference type="ARBA" id="ARBA00022475"/>
    </source>
</evidence>
<evidence type="ECO:0000256" key="4">
    <source>
        <dbReference type="ARBA" id="ARBA00023139"/>
    </source>
</evidence>
<name>A0A366XVA0_9BACI</name>
<dbReference type="InterPro" id="IPR006059">
    <property type="entry name" value="SBP"/>
</dbReference>
<dbReference type="Gene3D" id="3.40.190.10">
    <property type="entry name" value="Periplasmic binding protein-like II"/>
    <property type="match status" value="2"/>
</dbReference>
<keyword evidence="2" id="KW-0732">Signal</keyword>
<dbReference type="InterPro" id="IPR050490">
    <property type="entry name" value="Bact_solute-bd_prot1"/>
</dbReference>
<evidence type="ECO:0000313" key="6">
    <source>
        <dbReference type="EMBL" id="RBW69827.1"/>
    </source>
</evidence>
<comment type="caution">
    <text evidence="6">The sequence shown here is derived from an EMBL/GenBank/DDBJ whole genome shotgun (WGS) entry which is preliminary data.</text>
</comment>
<keyword evidence="1" id="KW-1003">Cell membrane</keyword>
<keyword evidence="4" id="KW-0564">Palmitate</keyword>
<keyword evidence="3" id="KW-0472">Membrane</keyword>
<evidence type="ECO:0000313" key="7">
    <source>
        <dbReference type="Proteomes" id="UP000253314"/>
    </source>
</evidence>
<dbReference type="RefSeq" id="WP_113805911.1">
    <property type="nucleotide sequence ID" value="NZ_QOCW01000008.1"/>
</dbReference>
<evidence type="ECO:0000256" key="3">
    <source>
        <dbReference type="ARBA" id="ARBA00023136"/>
    </source>
</evidence>
<keyword evidence="5" id="KW-0449">Lipoprotein</keyword>
<keyword evidence="7" id="KW-1185">Reference proteome</keyword>
<organism evidence="6 7">
    <name type="scientific">Bacillus taeanensis</name>
    <dbReference type="NCBI Taxonomy" id="273032"/>
    <lineage>
        <taxon>Bacteria</taxon>
        <taxon>Bacillati</taxon>
        <taxon>Bacillota</taxon>
        <taxon>Bacilli</taxon>
        <taxon>Bacillales</taxon>
        <taxon>Bacillaceae</taxon>
        <taxon>Bacillus</taxon>
    </lineage>
</organism>
<dbReference type="AlphaFoldDB" id="A0A366XVA0"/>
<reference evidence="6 7" key="1">
    <citation type="submission" date="2018-07" db="EMBL/GenBank/DDBJ databases">
        <title>Lottiidibacillus patelloidae gen. nov., sp. nov., isolated from the intestinal tract of a marine limpet and the reclassification of B. taeanensis BH030017T, B. algicola KMM 3737T and B. hwajinpoensis SW-72T as genus Lottiidibacillus.</title>
        <authorList>
            <person name="Liu R."/>
            <person name="Huang Z."/>
        </authorList>
    </citation>
    <scope>NUCLEOTIDE SEQUENCE [LARGE SCALE GENOMIC DNA]</scope>
    <source>
        <strain evidence="6 7">BH030017</strain>
    </source>
</reference>
<evidence type="ECO:0000256" key="5">
    <source>
        <dbReference type="ARBA" id="ARBA00023288"/>
    </source>
</evidence>
<dbReference type="SUPFAM" id="SSF53850">
    <property type="entry name" value="Periplasmic binding protein-like II"/>
    <property type="match status" value="1"/>
</dbReference>
<proteinExistence type="predicted"/>
<dbReference type="Pfam" id="PF01547">
    <property type="entry name" value="SBP_bac_1"/>
    <property type="match status" value="1"/>
</dbReference>
<dbReference type="PANTHER" id="PTHR43649">
    <property type="entry name" value="ARABINOSE-BINDING PROTEIN-RELATED"/>
    <property type="match status" value="1"/>
</dbReference>
<dbReference type="OrthoDB" id="9798191at2"/>
<evidence type="ECO:0000256" key="2">
    <source>
        <dbReference type="ARBA" id="ARBA00022729"/>
    </source>
</evidence>
<protein>
    <submittedName>
        <fullName evidence="6">Carbohydrate ABC transporter substrate-binding protein</fullName>
    </submittedName>
</protein>
<gene>
    <name evidence="6" type="ORF">DS031_09880</name>
</gene>
<sequence length="412" mass="45590">MKRATKKIVSGLLTLSLGASLLTGCAGGEEDGKVTLELFSNKSENVETYKSLIEKFEEQNPDIDVEVNAPPEAETVLKTRLTKNDLPDIMAIGGNATYGDLAEAGVLKNFSGKEVVENIQPAYLEMIAKLVGGEKEGTYGLPYATNANTVIYNKAKFEELGLEVPKTWDEFIEALEKVKAAGETPIYFTLKDAWTGLIPWNSIASNLQGENFAAKKNAGEASFQENYDEVADKMLKLLEYGHKDNFGIGYNDGNTAFANGKSVFYLQGNWSIPEIQKANPDIELGVFPLPVTNNPEENKLVSGVDVLFAVTESTEHPEEAMKFVKFMLDPEQSKTYIDEQKAFSAVEGVIQEDPVMEGIVANFEEGRLTSFADHYYPAGMGPDALIQDFLIKKEKDQFLNRMDAEWEKVQNR</sequence>
<dbReference type="Proteomes" id="UP000253314">
    <property type="component" value="Unassembled WGS sequence"/>
</dbReference>